<dbReference type="PATRIC" id="fig|199198.4.peg.3528"/>
<evidence type="ECO:0000256" key="1">
    <source>
        <dbReference type="SAM" id="MobiDB-lite"/>
    </source>
</evidence>
<evidence type="ECO:0000313" key="3">
    <source>
        <dbReference type="Proteomes" id="UP000050297"/>
    </source>
</evidence>
<dbReference type="RefSeq" id="WP_003407789.1">
    <property type="nucleotide sequence ID" value="NZ_LGAR01000026.1"/>
</dbReference>
<dbReference type="EMBL" id="LJPM01000146">
    <property type="protein sequence ID" value="KPW23617.1"/>
    <property type="molecule type" value="Genomic_DNA"/>
</dbReference>
<organism evidence="2 3">
    <name type="scientific">Pseudomonas syringae pv. aceris</name>
    <dbReference type="NCBI Taxonomy" id="199198"/>
    <lineage>
        <taxon>Bacteria</taxon>
        <taxon>Pseudomonadati</taxon>
        <taxon>Pseudomonadota</taxon>
        <taxon>Gammaproteobacteria</taxon>
        <taxon>Pseudomonadales</taxon>
        <taxon>Pseudomonadaceae</taxon>
        <taxon>Pseudomonas</taxon>
        <taxon>Pseudomonas syringae</taxon>
    </lineage>
</organism>
<feature type="region of interest" description="Disordered" evidence="1">
    <location>
        <begin position="98"/>
        <end position="119"/>
    </location>
</feature>
<protein>
    <submittedName>
        <fullName evidence="2">Uncharacterized protein</fullName>
    </submittedName>
</protein>
<accession>A0A0L8IWX9</accession>
<gene>
    <name evidence="2" type="ORF">ALO91_03570</name>
</gene>
<comment type="caution">
    <text evidence="2">The sequence shown here is derived from an EMBL/GenBank/DDBJ whole genome shotgun (WGS) entry which is preliminary data.</text>
</comment>
<reference evidence="2 3" key="1">
    <citation type="submission" date="2015-09" db="EMBL/GenBank/DDBJ databases">
        <title>Genome announcement of multiple Pseudomonas syringae strains.</title>
        <authorList>
            <person name="Thakur S."/>
            <person name="Wang P.W."/>
            <person name="Gong Y."/>
            <person name="Weir B.S."/>
            <person name="Guttman D.S."/>
        </authorList>
    </citation>
    <scope>NUCLEOTIDE SEQUENCE [LARGE SCALE GENOMIC DNA]</scope>
    <source>
        <strain evidence="2 3">ICMP2802</strain>
    </source>
</reference>
<dbReference type="AlphaFoldDB" id="A0A0L8IWX9"/>
<name>A0A0L8IWX9_PSESX</name>
<evidence type="ECO:0000313" key="2">
    <source>
        <dbReference type="EMBL" id="KPW23617.1"/>
    </source>
</evidence>
<proteinExistence type="predicted"/>
<sequence>MNEHSNSLLSQIQKLTPSKGDLLVIYPEKPMTILQHEQVTKSLEPFAQRIGCNLLVSQPGVQVVLQPNGAAILEEMRKQTELLRLMTEQQMLLINALSEEEPEDPDAPAHTYLDGTPCL</sequence>
<dbReference type="Proteomes" id="UP000050297">
    <property type="component" value="Unassembled WGS sequence"/>
</dbReference>